<dbReference type="InterPro" id="IPR039228">
    <property type="entry name" value="SZRD1"/>
</dbReference>
<proteinExistence type="predicted"/>
<feature type="region of interest" description="Disordered" evidence="1">
    <location>
        <begin position="339"/>
        <end position="366"/>
    </location>
</feature>
<evidence type="ECO:0000313" key="3">
    <source>
        <dbReference type="Proteomes" id="UP000887575"/>
    </source>
</evidence>
<dbReference type="Proteomes" id="UP000887575">
    <property type="component" value="Unassembled WGS sequence"/>
</dbReference>
<keyword evidence="3" id="KW-1185">Reference proteome</keyword>
<organism evidence="3 4">
    <name type="scientific">Mesorhabditis belari</name>
    <dbReference type="NCBI Taxonomy" id="2138241"/>
    <lineage>
        <taxon>Eukaryota</taxon>
        <taxon>Metazoa</taxon>
        <taxon>Ecdysozoa</taxon>
        <taxon>Nematoda</taxon>
        <taxon>Chromadorea</taxon>
        <taxon>Rhabditida</taxon>
        <taxon>Rhabditina</taxon>
        <taxon>Rhabditomorpha</taxon>
        <taxon>Rhabditoidea</taxon>
        <taxon>Rhabditidae</taxon>
        <taxon>Mesorhabditinae</taxon>
        <taxon>Mesorhabditis</taxon>
    </lineage>
</organism>
<evidence type="ECO:0000256" key="1">
    <source>
        <dbReference type="SAM" id="MobiDB-lite"/>
    </source>
</evidence>
<dbReference type="Pfam" id="PF12752">
    <property type="entry name" value="SUZ"/>
    <property type="match status" value="1"/>
</dbReference>
<protein>
    <submittedName>
        <fullName evidence="4">SUZ domain-containing protein</fullName>
    </submittedName>
</protein>
<dbReference type="PANTHER" id="PTHR31796:SF2">
    <property type="entry name" value="SUZ DOMAIN-CONTAINING PROTEIN 1"/>
    <property type="match status" value="1"/>
</dbReference>
<dbReference type="WBParaSite" id="MBELARI_LOCUS21498">
    <property type="protein sequence ID" value="MBELARI_LOCUS21498"/>
    <property type="gene ID" value="MBELARI_LOCUS21498"/>
</dbReference>
<feature type="compositionally biased region" description="Basic residues" evidence="1">
    <location>
        <begin position="348"/>
        <end position="357"/>
    </location>
</feature>
<dbReference type="PROSITE" id="PS51673">
    <property type="entry name" value="SUZ"/>
    <property type="match status" value="1"/>
</dbReference>
<accession>A0AAF3J7S6</accession>
<reference evidence="4" key="1">
    <citation type="submission" date="2024-02" db="UniProtKB">
        <authorList>
            <consortium name="WormBaseParasite"/>
        </authorList>
    </citation>
    <scope>IDENTIFICATION</scope>
</reference>
<feature type="domain" description="SUZ" evidence="2">
    <location>
        <begin position="65"/>
        <end position="139"/>
    </location>
</feature>
<evidence type="ECO:0000259" key="2">
    <source>
        <dbReference type="PROSITE" id="PS51673"/>
    </source>
</evidence>
<name>A0AAF3J7S6_9BILA</name>
<dbReference type="PANTHER" id="PTHR31796">
    <property type="entry name" value="SUZ DOMAIN-CONTAINING PROTEIN 1"/>
    <property type="match status" value="1"/>
</dbReference>
<feature type="region of interest" description="Disordered" evidence="1">
    <location>
        <begin position="297"/>
        <end position="327"/>
    </location>
</feature>
<dbReference type="InterPro" id="IPR024771">
    <property type="entry name" value="SUZ"/>
</dbReference>
<feature type="region of interest" description="Disordered" evidence="1">
    <location>
        <begin position="39"/>
        <end position="125"/>
    </location>
</feature>
<feature type="compositionally biased region" description="Low complexity" evidence="1">
    <location>
        <begin position="308"/>
        <end position="318"/>
    </location>
</feature>
<evidence type="ECO:0000313" key="4">
    <source>
        <dbReference type="WBParaSite" id="MBELARI_LOCUS21498"/>
    </source>
</evidence>
<dbReference type="AlphaFoldDB" id="A0AAF3J7S6"/>
<feature type="compositionally biased region" description="Basic and acidic residues" evidence="1">
    <location>
        <begin position="109"/>
        <end position="125"/>
    </location>
</feature>
<sequence>MSAETGQNAAIDVIDNWEDDPEQAVQMVEQKMKQVKLLKRNEEDRKAMAQKRMQEEEARKELEELEKEKRTAMGISQTDEASTAEEPPIQVKLLKRPNGGGGFNTANGRKHEEAKPRKTLEERQAAYDEARNRILGEGYKFEEEAASAPVVEAPKPTRSKSPEIIRVSRNPPLVNQPPSLMNTVFAPPVHPIHVQHGPPPFYPMQMPSHQPPAFVQPVFPGVSAFAAPLYNDHMEQNRVSGSTSPPQEYTTHFDEFIASQGTGRPLLYFDPSRPPPPLVSQVNPRMVHEGRQTVFYTGRMPQQPPPSILQQPPISSQSFRPAPQQMVYSDQIQIKNLNCASQSNNNLTKRKSKGKKGAKPDSLEKS</sequence>
<feature type="compositionally biased region" description="Basic and acidic residues" evidence="1">
    <location>
        <begin position="39"/>
        <end position="71"/>
    </location>
</feature>